<evidence type="ECO:0000256" key="5">
    <source>
        <dbReference type="SAM" id="SignalP"/>
    </source>
</evidence>
<dbReference type="InterPro" id="IPR003782">
    <property type="entry name" value="SCO1/SenC"/>
</dbReference>
<feature type="signal peptide" evidence="5">
    <location>
        <begin position="1"/>
        <end position="26"/>
    </location>
</feature>
<keyword evidence="4" id="KW-1015">Disulfide bond</keyword>
<feature type="disulfide bond" description="Redox-active" evidence="4">
    <location>
        <begin position="79"/>
        <end position="83"/>
    </location>
</feature>
<keyword evidence="5" id="KW-0732">Signal</keyword>
<name>A0A172WU07_STUST</name>
<sequence>MTRRRTSAIRCAALLGLLAFCSSSLAVDRETMLEEANLLILPRERQLPDVELIDEQGQTVTTDELRDYWYLLFFGFTACPDVCPTTLSDMRRLLSQLPPDVREQVQVILISADPARDTPEALRTYLGYYRANFKGLTGEIPELQKMSKALGLPFVAATSMEGDYNVSHSSNLAIVGPNGTLRGHIRAPLKLGGLLQFLPQLIEAK</sequence>
<dbReference type="Pfam" id="PF02630">
    <property type="entry name" value="SCO1-SenC"/>
    <property type="match status" value="1"/>
</dbReference>
<gene>
    <name evidence="7" type="ORF">PS273GM_18570</name>
</gene>
<dbReference type="Gene3D" id="3.40.30.10">
    <property type="entry name" value="Glutaredoxin"/>
    <property type="match status" value="1"/>
</dbReference>
<keyword evidence="2 3" id="KW-0186">Copper</keyword>
<evidence type="ECO:0000256" key="2">
    <source>
        <dbReference type="ARBA" id="ARBA00023008"/>
    </source>
</evidence>
<evidence type="ECO:0000256" key="1">
    <source>
        <dbReference type="ARBA" id="ARBA00010996"/>
    </source>
</evidence>
<feature type="chain" id="PRO_5008002929" evidence="5">
    <location>
        <begin position="27"/>
        <end position="205"/>
    </location>
</feature>
<evidence type="ECO:0000313" key="8">
    <source>
        <dbReference type="Proteomes" id="UP000077787"/>
    </source>
</evidence>
<organism evidence="7 8">
    <name type="scientific">Stutzerimonas stutzeri</name>
    <name type="common">Pseudomonas stutzeri</name>
    <dbReference type="NCBI Taxonomy" id="316"/>
    <lineage>
        <taxon>Bacteria</taxon>
        <taxon>Pseudomonadati</taxon>
        <taxon>Pseudomonadota</taxon>
        <taxon>Gammaproteobacteria</taxon>
        <taxon>Pseudomonadales</taxon>
        <taxon>Pseudomonadaceae</taxon>
        <taxon>Stutzerimonas</taxon>
    </lineage>
</organism>
<dbReference type="PANTHER" id="PTHR12151:SF25">
    <property type="entry name" value="LINALOOL DEHYDRATASE_ISOMERASE DOMAIN-CONTAINING PROTEIN"/>
    <property type="match status" value="1"/>
</dbReference>
<dbReference type="SUPFAM" id="SSF52833">
    <property type="entry name" value="Thioredoxin-like"/>
    <property type="match status" value="1"/>
</dbReference>
<dbReference type="InterPro" id="IPR013766">
    <property type="entry name" value="Thioredoxin_domain"/>
</dbReference>
<feature type="domain" description="Thioredoxin" evidence="6">
    <location>
        <begin position="41"/>
        <end position="203"/>
    </location>
</feature>
<evidence type="ECO:0000256" key="3">
    <source>
        <dbReference type="PIRSR" id="PIRSR603782-1"/>
    </source>
</evidence>
<feature type="binding site" evidence="3">
    <location>
        <position position="168"/>
    </location>
    <ligand>
        <name>Cu cation</name>
        <dbReference type="ChEBI" id="CHEBI:23378"/>
    </ligand>
</feature>
<keyword evidence="3" id="KW-0479">Metal-binding</keyword>
<dbReference type="Proteomes" id="UP000077787">
    <property type="component" value="Chromosome"/>
</dbReference>
<reference evidence="7 8" key="1">
    <citation type="submission" date="2016-05" db="EMBL/GenBank/DDBJ databases">
        <title>Genome sequence of Pseudomonas stutzeri 273 and identification of the exopolysaccharide biosynthesis locus.</title>
        <authorList>
            <person name="Wu S."/>
            <person name="Sun C."/>
        </authorList>
    </citation>
    <scope>NUCLEOTIDE SEQUENCE [LARGE SCALE GENOMIC DNA]</scope>
    <source>
        <strain evidence="7 8">273</strain>
    </source>
</reference>
<dbReference type="AlphaFoldDB" id="A0A172WU07"/>
<comment type="similarity">
    <text evidence="1">Belongs to the SCO1/2 family.</text>
</comment>
<evidence type="ECO:0000256" key="4">
    <source>
        <dbReference type="PIRSR" id="PIRSR603782-2"/>
    </source>
</evidence>
<dbReference type="PROSITE" id="PS51352">
    <property type="entry name" value="THIOREDOXIN_2"/>
    <property type="match status" value="1"/>
</dbReference>
<feature type="binding site" evidence="3">
    <location>
        <position position="83"/>
    </location>
    <ligand>
        <name>Cu cation</name>
        <dbReference type="ChEBI" id="CHEBI:23378"/>
    </ligand>
</feature>
<dbReference type="EMBL" id="CP015641">
    <property type="protein sequence ID" value="ANF26994.1"/>
    <property type="molecule type" value="Genomic_DNA"/>
</dbReference>
<evidence type="ECO:0000313" key="7">
    <source>
        <dbReference type="EMBL" id="ANF26994.1"/>
    </source>
</evidence>
<feature type="binding site" evidence="3">
    <location>
        <position position="79"/>
    </location>
    <ligand>
        <name>Cu cation</name>
        <dbReference type="ChEBI" id="CHEBI:23378"/>
    </ligand>
</feature>
<dbReference type="InterPro" id="IPR036249">
    <property type="entry name" value="Thioredoxin-like_sf"/>
</dbReference>
<accession>A0A172WU07</accession>
<dbReference type="PANTHER" id="PTHR12151">
    <property type="entry name" value="ELECTRON TRANSPORT PROTIN SCO1/SENC FAMILY MEMBER"/>
    <property type="match status" value="1"/>
</dbReference>
<dbReference type="RefSeq" id="WP_045427776.1">
    <property type="nucleotide sequence ID" value="NZ_CP015641.1"/>
</dbReference>
<proteinExistence type="inferred from homology"/>
<protein>
    <submittedName>
        <fullName evidence="7">Cytochrome c oxidase assembly protein</fullName>
    </submittedName>
</protein>
<dbReference type="GO" id="GO:0046872">
    <property type="term" value="F:metal ion binding"/>
    <property type="evidence" value="ECO:0007669"/>
    <property type="project" value="UniProtKB-KW"/>
</dbReference>
<dbReference type="CDD" id="cd02968">
    <property type="entry name" value="SCO"/>
    <property type="match status" value="1"/>
</dbReference>
<evidence type="ECO:0000259" key="6">
    <source>
        <dbReference type="PROSITE" id="PS51352"/>
    </source>
</evidence>